<organism evidence="1 2">
    <name type="scientific">Streptomyces marincola</name>
    <dbReference type="NCBI Taxonomy" id="2878388"/>
    <lineage>
        <taxon>Bacteria</taxon>
        <taxon>Bacillati</taxon>
        <taxon>Actinomycetota</taxon>
        <taxon>Actinomycetes</taxon>
        <taxon>Kitasatosporales</taxon>
        <taxon>Streptomycetaceae</taxon>
        <taxon>Streptomyces</taxon>
    </lineage>
</organism>
<dbReference type="KEGG" id="smao:CAG99_03385"/>
<evidence type="ECO:0000313" key="2">
    <source>
        <dbReference type="Proteomes" id="UP000194218"/>
    </source>
</evidence>
<dbReference type="Proteomes" id="UP000194218">
    <property type="component" value="Chromosome"/>
</dbReference>
<accession>A0A1W7D533</accession>
<dbReference type="OrthoDB" id="3217284at2"/>
<proteinExistence type="predicted"/>
<gene>
    <name evidence="1" type="ORF">CAG99_03385</name>
</gene>
<reference evidence="1 2" key="1">
    <citation type="submission" date="2017-05" db="EMBL/GenBank/DDBJ databases">
        <title>Complete genome sequence of Streptomyces sp. SCSIO 03032 revealed the diverse biosynthetic pathways for its bioactive secondary metabolites.</title>
        <authorList>
            <person name="Ma L."/>
            <person name="Zhu Y."/>
            <person name="Zhang W."/>
            <person name="Zhang G."/>
            <person name="Tian X."/>
            <person name="Zhang S."/>
            <person name="Zhang C."/>
        </authorList>
    </citation>
    <scope>NUCLEOTIDE SEQUENCE [LARGE SCALE GENOMIC DNA]</scope>
    <source>
        <strain evidence="1 2">SCSIO 03032</strain>
    </source>
</reference>
<dbReference type="EMBL" id="CP021121">
    <property type="protein sequence ID" value="ARQ72136.1"/>
    <property type="molecule type" value="Genomic_DNA"/>
</dbReference>
<name>A0A1W7D533_9ACTN</name>
<protein>
    <submittedName>
        <fullName evidence="1">Uncharacterized protein</fullName>
    </submittedName>
</protein>
<evidence type="ECO:0000313" key="1">
    <source>
        <dbReference type="EMBL" id="ARQ72136.1"/>
    </source>
</evidence>
<sequence>MGIEVPVNASAPLIPQGELDRLGAGLHRALAGFVDDPERALTDADILLEDTVAQLTEALSARRKDLRDGWQEQGADTERQRVLLLDYRDLVERLLGV</sequence>
<dbReference type="AlphaFoldDB" id="A0A1W7D533"/>
<keyword evidence="2" id="KW-1185">Reference proteome</keyword>